<dbReference type="GO" id="GO:0003677">
    <property type="term" value="F:DNA binding"/>
    <property type="evidence" value="ECO:0007669"/>
    <property type="project" value="InterPro"/>
</dbReference>
<feature type="compositionally biased region" description="Basic residues" evidence="6">
    <location>
        <begin position="635"/>
        <end position="647"/>
    </location>
</feature>
<feature type="compositionally biased region" description="Basic residues" evidence="6">
    <location>
        <begin position="532"/>
        <end position="549"/>
    </location>
</feature>
<dbReference type="GO" id="GO:0008270">
    <property type="term" value="F:zinc ion binding"/>
    <property type="evidence" value="ECO:0007669"/>
    <property type="project" value="UniProtKB-KW"/>
</dbReference>
<dbReference type="eggNOG" id="ENOG502S0BW">
    <property type="taxonomic scope" value="Eukaryota"/>
</dbReference>
<feature type="domain" description="BRCT" evidence="8">
    <location>
        <begin position="354"/>
        <end position="453"/>
    </location>
</feature>
<dbReference type="Gene3D" id="1.10.287.110">
    <property type="entry name" value="DnaJ domain"/>
    <property type="match status" value="1"/>
</dbReference>
<dbReference type="SMART" id="SM01336">
    <property type="entry name" value="zf-PARP"/>
    <property type="match status" value="1"/>
</dbReference>
<reference evidence="9 10" key="1">
    <citation type="submission" date="2011-02" db="EMBL/GenBank/DDBJ databases">
        <title>The Genome Sequence of Sphaeroforma arctica JP610.</title>
        <authorList>
            <consortium name="The Broad Institute Genome Sequencing Platform"/>
            <person name="Russ C."/>
            <person name="Cuomo C."/>
            <person name="Young S.K."/>
            <person name="Zeng Q."/>
            <person name="Gargeya S."/>
            <person name="Alvarado L."/>
            <person name="Berlin A."/>
            <person name="Chapman S.B."/>
            <person name="Chen Z."/>
            <person name="Freedman E."/>
            <person name="Gellesch M."/>
            <person name="Goldberg J."/>
            <person name="Griggs A."/>
            <person name="Gujja S."/>
            <person name="Heilman E."/>
            <person name="Heiman D."/>
            <person name="Howarth C."/>
            <person name="Mehta T."/>
            <person name="Neiman D."/>
            <person name="Pearson M."/>
            <person name="Roberts A."/>
            <person name="Saif S."/>
            <person name="Shea T."/>
            <person name="Shenoy N."/>
            <person name="Sisk P."/>
            <person name="Stolte C."/>
            <person name="Sykes S."/>
            <person name="White J."/>
            <person name="Yandava C."/>
            <person name="Burger G."/>
            <person name="Gray M.W."/>
            <person name="Holland P.W.H."/>
            <person name="King N."/>
            <person name="Lang F.B.F."/>
            <person name="Roger A.J."/>
            <person name="Ruiz-Trillo I."/>
            <person name="Haas B."/>
            <person name="Nusbaum C."/>
            <person name="Birren B."/>
        </authorList>
    </citation>
    <scope>NUCLEOTIDE SEQUENCE [LARGE SCALE GENOMIC DNA]</scope>
    <source>
        <strain evidence="9 10">JP610</strain>
    </source>
</reference>
<name>A0A0L0FSJ2_9EUKA</name>
<keyword evidence="5" id="KW-0539">Nucleus</keyword>
<dbReference type="InterPro" id="IPR001623">
    <property type="entry name" value="DnaJ_domain"/>
</dbReference>
<dbReference type="GeneID" id="25908555"/>
<evidence type="ECO:0000256" key="2">
    <source>
        <dbReference type="ARBA" id="ARBA00022723"/>
    </source>
</evidence>
<evidence type="ECO:0000313" key="10">
    <source>
        <dbReference type="Proteomes" id="UP000054560"/>
    </source>
</evidence>
<dbReference type="GO" id="GO:0005634">
    <property type="term" value="C:nucleus"/>
    <property type="evidence" value="ECO:0007669"/>
    <property type="project" value="UniProtKB-SubCell"/>
</dbReference>
<dbReference type="InterPro" id="IPR036957">
    <property type="entry name" value="Znf_PARP_sf"/>
</dbReference>
<feature type="compositionally biased region" description="Acidic residues" evidence="6">
    <location>
        <begin position="613"/>
        <end position="631"/>
    </location>
</feature>
<dbReference type="OrthoDB" id="446168at2759"/>
<dbReference type="STRING" id="667725.A0A0L0FSJ2"/>
<protein>
    <recommendedName>
        <fullName evidence="11">J domain-containing protein</fullName>
    </recommendedName>
</protein>
<feature type="domain" description="J" evidence="7">
    <location>
        <begin position="18"/>
        <end position="90"/>
    </location>
</feature>
<evidence type="ECO:0008006" key="11">
    <source>
        <dbReference type="Google" id="ProtNLM"/>
    </source>
</evidence>
<dbReference type="Pfam" id="PF00533">
    <property type="entry name" value="BRCT"/>
    <property type="match status" value="1"/>
</dbReference>
<evidence type="ECO:0000259" key="7">
    <source>
        <dbReference type="PROSITE" id="PS50076"/>
    </source>
</evidence>
<feature type="region of interest" description="Disordered" evidence="6">
    <location>
        <begin position="277"/>
        <end position="314"/>
    </location>
</feature>
<evidence type="ECO:0000313" key="9">
    <source>
        <dbReference type="EMBL" id="KNC79551.1"/>
    </source>
</evidence>
<dbReference type="SUPFAM" id="SSF46565">
    <property type="entry name" value="Chaperone J-domain"/>
    <property type="match status" value="1"/>
</dbReference>
<dbReference type="Proteomes" id="UP000054560">
    <property type="component" value="Unassembled WGS sequence"/>
</dbReference>
<dbReference type="InterPro" id="IPR001357">
    <property type="entry name" value="BRCT_dom"/>
</dbReference>
<dbReference type="PROSITE" id="PS50172">
    <property type="entry name" value="BRCT"/>
    <property type="match status" value="1"/>
</dbReference>
<feature type="compositionally biased region" description="Acidic residues" evidence="6">
    <location>
        <begin position="574"/>
        <end position="599"/>
    </location>
</feature>
<comment type="subcellular location">
    <subcellularLocation>
        <location evidence="1">Nucleus</location>
    </subcellularLocation>
</comment>
<dbReference type="EMBL" id="KQ242283">
    <property type="protein sequence ID" value="KNC79551.1"/>
    <property type="molecule type" value="Genomic_DNA"/>
</dbReference>
<keyword evidence="3" id="KW-0863">Zinc-finger</keyword>
<dbReference type="RefSeq" id="XP_014153453.1">
    <property type="nucleotide sequence ID" value="XM_014297978.1"/>
</dbReference>
<evidence type="ECO:0000256" key="3">
    <source>
        <dbReference type="ARBA" id="ARBA00022771"/>
    </source>
</evidence>
<dbReference type="RefSeq" id="XP_014153454.1">
    <property type="nucleotide sequence ID" value="XM_014297979.1"/>
</dbReference>
<evidence type="ECO:0000259" key="8">
    <source>
        <dbReference type="PROSITE" id="PS50172"/>
    </source>
</evidence>
<dbReference type="SMART" id="SM00292">
    <property type="entry name" value="BRCT"/>
    <property type="match status" value="1"/>
</dbReference>
<keyword evidence="2" id="KW-0479">Metal-binding</keyword>
<sequence length="647" mass="71074">MRTRASRNGVKNVRSALAAFNITDTDTFDRCDSLEDEFKLVKKAYFKTVLRSHPDKGGDAAVFRDVQASFELVREMYEKGRVRKSFSNYLGVETKRKPAARKARTTTESTDEAFEDDETEAYDDMYREFADMPTPSWEFYAQAAEEVVPPYRMETAKTGRSKCNAKGKAKHCTIPFIPIDEVRVGVMDAVSGSYGRWVHLHCWRVPGRVWLGLPDHGVCKDPAKFATAVLSMNEVLLQGLDELPEDCKREFCEYIMVQDNWAALTKANKARQAAAQAKAEMGSGGEIEDKPRTIGSAEADSSASTGDIDGSVDEGMALSTQDQKEADEDSRAVARVGNKEKQYFVAPRPGKDGAIDNILAGKTVVVTGLFPELGGGTGLNLGKEKMKKLITDFGGRVTSSLSGKTDILVVGKEPGFSKVTKARKMTNVKMVRLPDLKDMIEGGDLDDVPDVKIENFSGGYWGNSLALEASRSDWEIAAGTREVPKELMTEPYDVRMAKAKAATGGAVKEEEGATKQSKAKPKAKVKAEPQSTRKRKATSQSTTKRKAAPKRTANAKAKTGPKRKGKGKAADSESGSELESEPETDFVSSSEDDYYEEPESANKGKSSYKKEEIDESAEDHTDSDDVDDDDYVPAKKPKGNKRARRKR</sequence>
<dbReference type="AlphaFoldDB" id="A0A0L0FSJ2"/>
<keyword evidence="4" id="KW-0862">Zinc</keyword>
<accession>A0A0L0FSJ2</accession>
<evidence type="ECO:0000256" key="1">
    <source>
        <dbReference type="ARBA" id="ARBA00004123"/>
    </source>
</evidence>
<evidence type="ECO:0000256" key="6">
    <source>
        <dbReference type="SAM" id="MobiDB-lite"/>
    </source>
</evidence>
<dbReference type="EMBL" id="KQ242283">
    <property type="protein sequence ID" value="KNC79552.1"/>
    <property type="molecule type" value="Genomic_DNA"/>
</dbReference>
<dbReference type="Gene3D" id="3.40.50.10190">
    <property type="entry name" value="BRCT domain"/>
    <property type="match status" value="1"/>
</dbReference>
<organism evidence="9 10">
    <name type="scientific">Sphaeroforma arctica JP610</name>
    <dbReference type="NCBI Taxonomy" id="667725"/>
    <lineage>
        <taxon>Eukaryota</taxon>
        <taxon>Ichthyosporea</taxon>
        <taxon>Ichthyophonida</taxon>
        <taxon>Sphaeroforma</taxon>
    </lineage>
</organism>
<dbReference type="PROSITE" id="PS50076">
    <property type="entry name" value="DNAJ_2"/>
    <property type="match status" value="1"/>
</dbReference>
<keyword evidence="10" id="KW-1185">Reference proteome</keyword>
<proteinExistence type="predicted"/>
<dbReference type="InterPro" id="IPR036420">
    <property type="entry name" value="BRCT_dom_sf"/>
</dbReference>
<dbReference type="Gene3D" id="3.30.1740.10">
    <property type="entry name" value="Zinc finger, PARP-type"/>
    <property type="match status" value="1"/>
</dbReference>
<gene>
    <name evidence="9" type="ORF">SARC_08051</name>
</gene>
<evidence type="ECO:0000256" key="5">
    <source>
        <dbReference type="ARBA" id="ARBA00023242"/>
    </source>
</evidence>
<evidence type="ECO:0000256" key="4">
    <source>
        <dbReference type="ARBA" id="ARBA00022833"/>
    </source>
</evidence>
<dbReference type="InterPro" id="IPR036869">
    <property type="entry name" value="J_dom_sf"/>
</dbReference>
<feature type="region of interest" description="Disordered" evidence="6">
    <location>
        <begin position="502"/>
        <end position="647"/>
    </location>
</feature>
<dbReference type="SUPFAM" id="SSF52113">
    <property type="entry name" value="BRCT domain"/>
    <property type="match status" value="1"/>
</dbReference>
<dbReference type="InterPro" id="IPR001510">
    <property type="entry name" value="Znf_PARP"/>
</dbReference>